<protein>
    <submittedName>
        <fullName evidence="4">Phospholipase A1-II 1</fullName>
    </submittedName>
</protein>
<dbReference type="GO" id="GO:0016787">
    <property type="term" value="F:hydrolase activity"/>
    <property type="evidence" value="ECO:0007669"/>
    <property type="project" value="UniProtKB-KW"/>
</dbReference>
<dbReference type="SMART" id="SM00239">
    <property type="entry name" value="C2"/>
    <property type="match status" value="1"/>
</dbReference>
<feature type="region of interest" description="Disordered" evidence="2">
    <location>
        <begin position="315"/>
        <end position="392"/>
    </location>
</feature>
<keyword evidence="1" id="KW-0378">Hydrolase</keyword>
<evidence type="ECO:0000256" key="2">
    <source>
        <dbReference type="SAM" id="MobiDB-lite"/>
    </source>
</evidence>
<dbReference type="SUPFAM" id="SSF49562">
    <property type="entry name" value="C2 domain (Calcium/lipid-binding domain, CaLB)"/>
    <property type="match status" value="1"/>
</dbReference>
<evidence type="ECO:0000259" key="3">
    <source>
        <dbReference type="PROSITE" id="PS50004"/>
    </source>
</evidence>
<dbReference type="InterPro" id="IPR002921">
    <property type="entry name" value="Fungal_lipase-type"/>
</dbReference>
<gene>
    <name evidence="4" type="ORF">V5N11_027402</name>
</gene>
<dbReference type="InterPro" id="IPR000008">
    <property type="entry name" value="C2_dom"/>
</dbReference>
<comment type="caution">
    <text evidence="4">The sequence shown here is derived from an EMBL/GenBank/DDBJ whole genome shotgun (WGS) entry which is preliminary data.</text>
</comment>
<dbReference type="PANTHER" id="PTHR47759">
    <property type="entry name" value="OS04G0509100 PROTEIN"/>
    <property type="match status" value="1"/>
</dbReference>
<dbReference type="Pfam" id="PF01764">
    <property type="entry name" value="Lipase_3"/>
    <property type="match status" value="1"/>
</dbReference>
<feature type="compositionally biased region" description="Basic and acidic residues" evidence="2">
    <location>
        <begin position="336"/>
        <end position="356"/>
    </location>
</feature>
<proteinExistence type="predicted"/>
<dbReference type="CDD" id="cd00030">
    <property type="entry name" value="C2"/>
    <property type="match status" value="1"/>
</dbReference>
<evidence type="ECO:0000313" key="5">
    <source>
        <dbReference type="Proteomes" id="UP001558713"/>
    </source>
</evidence>
<feature type="domain" description="C2" evidence="3">
    <location>
        <begin position="105"/>
        <end position="221"/>
    </location>
</feature>
<feature type="compositionally biased region" description="Basic and acidic residues" evidence="2">
    <location>
        <begin position="364"/>
        <end position="384"/>
    </location>
</feature>
<dbReference type="CDD" id="cd00519">
    <property type="entry name" value="Lipase_3"/>
    <property type="match status" value="1"/>
</dbReference>
<evidence type="ECO:0000256" key="1">
    <source>
        <dbReference type="ARBA" id="ARBA00022801"/>
    </source>
</evidence>
<accession>A0ABD1BT43</accession>
<dbReference type="InterPro" id="IPR035892">
    <property type="entry name" value="C2_domain_sf"/>
</dbReference>
<dbReference type="Gene3D" id="3.40.50.1820">
    <property type="entry name" value="alpha/beta hydrolase"/>
    <property type="match status" value="1"/>
</dbReference>
<sequence>MNSLQLHCSVHFLHPKHRLRCSTIFNSRTCHFPGRISFRESFRIRAKSNSFRCFAQSEAKEVSLAEKEERSTFDINLAVILAGFAFEAYASPPENIGKREVNASGCNTLYLSESFVREIYDGQLFIKLKRGFDFPALDPWGTSDPYVVMDLDGQVAKSKTKWGTKEPKWNEDFVLNIKLPPAKKIQIAAWDANLVTPPKRMGNSEINLECICDGNLHEVLVELDGIGGGGKVQLEIRYKGFEEVEEEKKWWSLPSISELLQRNEIKSVLRNLVDSEAIESVLKNLVDSEAVPARQFVEYAFGQLKSLNDAPDKNIELLNNNTEGSEGEENSNDHSPALDRLSDKSRSKDSFDKKCSTDLSSSEKLSKEKDGDGNGHINELDGGKESGSIQSESNFWDNLPGIVGQNIFQKLGLSSPEKLKSDGMDILEKFGLQSRKTAEAGYIESGLATVDTRVGDDEKEDGQFAINVPKSSLADMKNATQELLKQADNVFGALMVLKAVVPQLSKDSLGTEKGIEKDGASSVKDDVSGFSKSEKLSGLVNIDGADEKNAEEMKTLFSSAESAMEAWAMLATALGHPSFIKSEFEKLCFLENDNTDTQVAIWRDARRKRVVIAFRGTEQTKWKDLQTDLMLVPAGLNPERIGGDFKQEVQVHSGFLSAYDSVQIRIISLLKMATGYIDDVAEHEDKWHVYVTGHSLGGALATLLALELASSQLAKRGAITVTMYNFGSPRVGNKKFAEVYNQKVKDSWRVVNHRDIIPTVPRLMGYCHVAHPVYLTAGDVENIEFQIDGYHAEVIGEATPDILVSRFMKGEKELVEKILQTEIKIFNAIRDGSALMQHMEDFYYVTLLESVKLYYKNVEDPKGVENATIPSVGES</sequence>
<dbReference type="EMBL" id="JBANAX010000156">
    <property type="protein sequence ID" value="KAL1220330.1"/>
    <property type="molecule type" value="Genomic_DNA"/>
</dbReference>
<reference evidence="4 5" key="1">
    <citation type="submission" date="2024-04" db="EMBL/GenBank/DDBJ databases">
        <title>Genome assembly C_amara_ONT_v2.</title>
        <authorList>
            <person name="Yant L."/>
            <person name="Moore C."/>
            <person name="Slenker M."/>
        </authorList>
    </citation>
    <scope>NUCLEOTIDE SEQUENCE [LARGE SCALE GENOMIC DNA]</scope>
    <source>
        <tissue evidence="4">Leaf</tissue>
    </source>
</reference>
<dbReference type="InterPro" id="IPR029058">
    <property type="entry name" value="AB_hydrolase_fold"/>
</dbReference>
<keyword evidence="5" id="KW-1185">Reference proteome</keyword>
<organism evidence="4 5">
    <name type="scientific">Cardamine amara subsp. amara</name>
    <dbReference type="NCBI Taxonomy" id="228776"/>
    <lineage>
        <taxon>Eukaryota</taxon>
        <taxon>Viridiplantae</taxon>
        <taxon>Streptophyta</taxon>
        <taxon>Embryophyta</taxon>
        <taxon>Tracheophyta</taxon>
        <taxon>Spermatophyta</taxon>
        <taxon>Magnoliopsida</taxon>
        <taxon>eudicotyledons</taxon>
        <taxon>Gunneridae</taxon>
        <taxon>Pentapetalae</taxon>
        <taxon>rosids</taxon>
        <taxon>malvids</taxon>
        <taxon>Brassicales</taxon>
        <taxon>Brassicaceae</taxon>
        <taxon>Cardamineae</taxon>
        <taxon>Cardamine</taxon>
    </lineage>
</organism>
<dbReference type="Gene3D" id="2.60.40.150">
    <property type="entry name" value="C2 domain"/>
    <property type="match status" value="1"/>
</dbReference>
<dbReference type="AlphaFoldDB" id="A0ABD1BT43"/>
<evidence type="ECO:0000313" key="4">
    <source>
        <dbReference type="EMBL" id="KAL1220330.1"/>
    </source>
</evidence>
<name>A0ABD1BT43_CARAN</name>
<dbReference type="Proteomes" id="UP001558713">
    <property type="component" value="Unassembled WGS sequence"/>
</dbReference>
<dbReference type="PROSITE" id="PS50004">
    <property type="entry name" value="C2"/>
    <property type="match status" value="1"/>
</dbReference>
<dbReference type="Pfam" id="PF00168">
    <property type="entry name" value="C2"/>
    <property type="match status" value="1"/>
</dbReference>
<dbReference type="FunFam" id="3.40.50.1820:FF:000433">
    <property type="entry name" value="Putative triglyceride lipase"/>
    <property type="match status" value="1"/>
</dbReference>
<dbReference type="SUPFAM" id="SSF53474">
    <property type="entry name" value="alpha/beta-Hydrolases"/>
    <property type="match status" value="1"/>
</dbReference>
<dbReference type="PANTHER" id="PTHR47759:SF2">
    <property type="entry name" value="TRIGLYCERIDE LIPASE"/>
    <property type="match status" value="1"/>
</dbReference>